<comment type="similarity">
    <text evidence="8">Belongs to the bacterial reverse transcriptase family.</text>
</comment>
<keyword evidence="7" id="KW-0051">Antiviral defense</keyword>
<evidence type="ECO:0000256" key="9">
    <source>
        <dbReference type="ARBA" id="ARBA00048173"/>
    </source>
</evidence>
<keyword evidence="3" id="KW-0548">Nucleotidyltransferase</keyword>
<organism evidence="11 12">
    <name type="scientific">Pseudomonas alliivorans</name>
    <dbReference type="NCBI Taxonomy" id="2810613"/>
    <lineage>
        <taxon>Bacteria</taxon>
        <taxon>Pseudomonadati</taxon>
        <taxon>Pseudomonadota</taxon>
        <taxon>Gammaproteobacteria</taxon>
        <taxon>Pseudomonadales</taxon>
        <taxon>Pseudomonadaceae</taxon>
        <taxon>Pseudomonas</taxon>
    </lineage>
</organism>
<evidence type="ECO:0000256" key="3">
    <source>
        <dbReference type="ARBA" id="ARBA00022695"/>
    </source>
</evidence>
<dbReference type="RefSeq" id="WP_210042516.1">
    <property type="nucleotide sequence ID" value="NZ_JAFFZW010000005.1"/>
</dbReference>
<evidence type="ECO:0000256" key="1">
    <source>
        <dbReference type="ARBA" id="ARBA00012493"/>
    </source>
</evidence>
<keyword evidence="6 11" id="KW-0695">RNA-directed DNA polymerase</keyword>
<comment type="caution">
    <text evidence="11">The sequence shown here is derived from an EMBL/GenBank/DDBJ whole genome shotgun (WGS) entry which is preliminary data.</text>
</comment>
<evidence type="ECO:0000313" key="11">
    <source>
        <dbReference type="EMBL" id="MBP0946597.1"/>
    </source>
</evidence>
<comment type="catalytic activity">
    <reaction evidence="9">
        <text>DNA(n) + a 2'-deoxyribonucleoside 5'-triphosphate = DNA(n+1) + diphosphate</text>
        <dbReference type="Rhea" id="RHEA:22508"/>
        <dbReference type="Rhea" id="RHEA-COMP:17339"/>
        <dbReference type="Rhea" id="RHEA-COMP:17340"/>
        <dbReference type="ChEBI" id="CHEBI:33019"/>
        <dbReference type="ChEBI" id="CHEBI:61560"/>
        <dbReference type="ChEBI" id="CHEBI:173112"/>
        <dbReference type="EC" id="2.7.7.49"/>
    </reaction>
</comment>
<reference evidence="11 12" key="1">
    <citation type="journal article" date="2022" name="Syst. Appl. Microbiol.">
        <title>Pseudomonas alliivorans sp. nov., a plant-pathogenic bacterium isolated from onion foliage in Georgia, USA.</title>
        <authorList>
            <person name="Zhao M."/>
            <person name="Tyson C."/>
            <person name="Chen H.C."/>
            <person name="Paudel S."/>
            <person name="Gitaitis R."/>
            <person name="Kvitko B."/>
            <person name="Dutta B."/>
        </authorList>
    </citation>
    <scope>NUCLEOTIDE SEQUENCE [LARGE SCALE GENOMIC DNA]</scope>
    <source>
        <strain evidence="11 12">20GA0068</strain>
    </source>
</reference>
<gene>
    <name evidence="11" type="ORF">JTJ32_14800</name>
</gene>
<evidence type="ECO:0000259" key="10">
    <source>
        <dbReference type="PROSITE" id="PS50878"/>
    </source>
</evidence>
<sequence>MIAHKTLEKMLADLSLSSEQLVRVVSRAPYSYKTYSIPKKNGGLRIISQPARETKYVQHWLIHNVFHLLPIHEAASAYVKGASIKKNAEAHRTNEYMVKLDFKDFFPSIKIDDLIAHFQKSLPFLDLLEIRYIARLSCINRGNGGALSIGSPASPILSNSIMYEFDSVVADWASQNKFVYTRYADDLTFSTSLPYASESVVPVIKDLLSSLKYPRLSLNVDKTIHLSKRGSRRITGLVITNDDKVSLGRDRKREISALVHKYGLGLLEQKDVFRLQGLLGFAADVEPLFLSRLGKKYGMKTILNLLRKRQ</sequence>
<dbReference type="InterPro" id="IPR051083">
    <property type="entry name" value="GrpII_Intron_Splice-Mob/Def"/>
</dbReference>
<evidence type="ECO:0000256" key="6">
    <source>
        <dbReference type="ARBA" id="ARBA00022918"/>
    </source>
</evidence>
<accession>A0ABS4C7F2</accession>
<keyword evidence="12" id="KW-1185">Reference proteome</keyword>
<dbReference type="GO" id="GO:0003964">
    <property type="term" value="F:RNA-directed DNA polymerase activity"/>
    <property type="evidence" value="ECO:0007669"/>
    <property type="project" value="UniProtKB-KW"/>
</dbReference>
<proteinExistence type="inferred from homology"/>
<dbReference type="InterPro" id="IPR043502">
    <property type="entry name" value="DNA/RNA_pol_sf"/>
</dbReference>
<keyword evidence="4" id="KW-0479">Metal-binding</keyword>
<dbReference type="EMBL" id="JAFFZW010000005">
    <property type="protein sequence ID" value="MBP0946597.1"/>
    <property type="molecule type" value="Genomic_DNA"/>
</dbReference>
<evidence type="ECO:0000256" key="4">
    <source>
        <dbReference type="ARBA" id="ARBA00022723"/>
    </source>
</evidence>
<protein>
    <recommendedName>
        <fullName evidence="1">RNA-directed DNA polymerase</fullName>
        <ecNumber evidence="1">2.7.7.49</ecNumber>
    </recommendedName>
</protein>
<dbReference type="CDD" id="cd03487">
    <property type="entry name" value="RT_Bac_retron_II"/>
    <property type="match status" value="1"/>
</dbReference>
<dbReference type="PRINTS" id="PR00866">
    <property type="entry name" value="RNADNAPOLMS"/>
</dbReference>
<dbReference type="InterPro" id="IPR000123">
    <property type="entry name" value="Reverse_transcriptase_msDNA"/>
</dbReference>
<dbReference type="Pfam" id="PF00078">
    <property type="entry name" value="RVT_1"/>
    <property type="match status" value="1"/>
</dbReference>
<dbReference type="NCBIfam" id="NF038233">
    <property type="entry name" value="retron_St85_RT"/>
    <property type="match status" value="1"/>
</dbReference>
<keyword evidence="2" id="KW-0808">Transferase</keyword>
<evidence type="ECO:0000256" key="7">
    <source>
        <dbReference type="ARBA" id="ARBA00023118"/>
    </source>
</evidence>
<name>A0ABS4C7F2_9PSED</name>
<dbReference type="Proteomes" id="UP000673197">
    <property type="component" value="Unassembled WGS sequence"/>
</dbReference>
<evidence type="ECO:0000256" key="8">
    <source>
        <dbReference type="ARBA" id="ARBA00034120"/>
    </source>
</evidence>
<evidence type="ECO:0000256" key="5">
    <source>
        <dbReference type="ARBA" id="ARBA00022842"/>
    </source>
</evidence>
<dbReference type="EC" id="2.7.7.49" evidence="1"/>
<dbReference type="PANTHER" id="PTHR34047:SF7">
    <property type="entry name" value="RNA-DIRECTED DNA POLYMERASE"/>
    <property type="match status" value="1"/>
</dbReference>
<dbReference type="PANTHER" id="PTHR34047">
    <property type="entry name" value="NUCLEAR INTRON MATURASE 1, MITOCHONDRIAL-RELATED"/>
    <property type="match status" value="1"/>
</dbReference>
<evidence type="ECO:0000256" key="2">
    <source>
        <dbReference type="ARBA" id="ARBA00022679"/>
    </source>
</evidence>
<dbReference type="PROSITE" id="PS50878">
    <property type="entry name" value="RT_POL"/>
    <property type="match status" value="1"/>
</dbReference>
<dbReference type="InterPro" id="IPR000477">
    <property type="entry name" value="RT_dom"/>
</dbReference>
<feature type="domain" description="Reverse transcriptase" evidence="10">
    <location>
        <begin position="18"/>
        <end position="239"/>
    </location>
</feature>
<evidence type="ECO:0000313" key="12">
    <source>
        <dbReference type="Proteomes" id="UP000673197"/>
    </source>
</evidence>
<keyword evidence="5" id="KW-0460">Magnesium</keyword>
<dbReference type="SUPFAM" id="SSF56672">
    <property type="entry name" value="DNA/RNA polymerases"/>
    <property type="match status" value="1"/>
</dbReference>